<evidence type="ECO:0000313" key="2">
    <source>
        <dbReference type="Proteomes" id="UP000275846"/>
    </source>
</evidence>
<dbReference type="SUPFAM" id="SSF50630">
    <property type="entry name" value="Acid proteases"/>
    <property type="match status" value="1"/>
</dbReference>
<dbReference type="STRING" id="70667.A0A183TI97"/>
<dbReference type="InterPro" id="IPR021109">
    <property type="entry name" value="Peptidase_aspartic_dom_sf"/>
</dbReference>
<evidence type="ECO:0000313" key="1">
    <source>
        <dbReference type="EMBL" id="VDM02581.1"/>
    </source>
</evidence>
<evidence type="ECO:0000313" key="3">
    <source>
        <dbReference type="WBParaSite" id="SSLN_0001680701-mRNA-1"/>
    </source>
</evidence>
<reference evidence="3" key="1">
    <citation type="submission" date="2016-06" db="UniProtKB">
        <authorList>
            <consortium name="WormBaseParasite"/>
        </authorList>
    </citation>
    <scope>IDENTIFICATION</scope>
</reference>
<accession>A0A183TI97</accession>
<organism evidence="3">
    <name type="scientific">Schistocephalus solidus</name>
    <name type="common">Tapeworm</name>
    <dbReference type="NCBI Taxonomy" id="70667"/>
    <lineage>
        <taxon>Eukaryota</taxon>
        <taxon>Metazoa</taxon>
        <taxon>Spiralia</taxon>
        <taxon>Lophotrochozoa</taxon>
        <taxon>Platyhelminthes</taxon>
        <taxon>Cestoda</taxon>
        <taxon>Eucestoda</taxon>
        <taxon>Diphyllobothriidea</taxon>
        <taxon>Diphyllobothriidae</taxon>
        <taxon>Schistocephalus</taxon>
    </lineage>
</organism>
<dbReference type="WBParaSite" id="SSLN_0001680701-mRNA-1">
    <property type="protein sequence ID" value="SSLN_0001680701-mRNA-1"/>
    <property type="gene ID" value="SSLN_0001680701"/>
</dbReference>
<reference evidence="1 2" key="2">
    <citation type="submission" date="2018-11" db="EMBL/GenBank/DDBJ databases">
        <authorList>
            <consortium name="Pathogen Informatics"/>
        </authorList>
    </citation>
    <scope>NUCLEOTIDE SEQUENCE [LARGE SCALE GENOMIC DNA]</scope>
    <source>
        <strain evidence="1 2">NST_G2</strain>
    </source>
</reference>
<proteinExistence type="predicted"/>
<protein>
    <submittedName>
        <fullName evidence="3">Peptidase A2 domain-containing protein</fullName>
    </submittedName>
</protein>
<dbReference type="OrthoDB" id="6932368at2759"/>
<name>A0A183TI97_SCHSO</name>
<keyword evidence="2" id="KW-1185">Reference proteome</keyword>
<dbReference type="Proteomes" id="UP000275846">
    <property type="component" value="Unassembled WGS sequence"/>
</dbReference>
<dbReference type="EMBL" id="UYSU01040784">
    <property type="protein sequence ID" value="VDM02581.1"/>
    <property type="molecule type" value="Genomic_DNA"/>
</dbReference>
<dbReference type="GO" id="GO:0004190">
    <property type="term" value="F:aspartic-type endopeptidase activity"/>
    <property type="evidence" value="ECO:0007669"/>
    <property type="project" value="InterPro"/>
</dbReference>
<dbReference type="AlphaFoldDB" id="A0A183TI97"/>
<dbReference type="PROSITE" id="PS00141">
    <property type="entry name" value="ASP_PROTEASE"/>
    <property type="match status" value="1"/>
</dbReference>
<sequence>MPSMDANDAVTSLTGLVLSLPDSWHYVPKLYFFRIEATFHSAKTALASESDDFDTSKLVEMVGCMMEVDCLSPTTVARVSQPVTSSTPELTELKAICSCANRSVCLAGPKAATVGVPVLAPEPKMFSRRVNAAEFSGNSTGHMFNVCDSKIGPYFLVDTGAQIIVITPTPADRRCPNHGLFLPALNSSPIPTFVSRSLSHDIGLRSLFPWIFIVADFPISILAADLLAAFDLPVDCRHIRLHDRATILSVKGFHPLPISNRLSDKNITVFMDQKPLFFSLKNNTSKINPQELRRLQFILQLTSCIRHIDGAGNALAAVLSRPSIAHLQLSPALDLAEMVAELSCVGLPCDEDVSGLQL</sequence>
<dbReference type="InterPro" id="IPR001969">
    <property type="entry name" value="Aspartic_peptidase_AS"/>
</dbReference>
<dbReference type="GO" id="GO:0006508">
    <property type="term" value="P:proteolysis"/>
    <property type="evidence" value="ECO:0007669"/>
    <property type="project" value="InterPro"/>
</dbReference>
<gene>
    <name evidence="1" type="ORF">SSLN_LOCUS16195</name>
</gene>